<feature type="signal peptide" evidence="2">
    <location>
        <begin position="1"/>
        <end position="23"/>
    </location>
</feature>
<evidence type="ECO:0000256" key="2">
    <source>
        <dbReference type="SAM" id="SignalP"/>
    </source>
</evidence>
<evidence type="ECO:0000313" key="3">
    <source>
        <dbReference type="EMBL" id="KAF1694359.1"/>
    </source>
</evidence>
<dbReference type="EMBL" id="PDWN01000008">
    <property type="protein sequence ID" value="KAF1694359.1"/>
    <property type="molecule type" value="Genomic_DNA"/>
</dbReference>
<dbReference type="RefSeq" id="WP_162410302.1">
    <property type="nucleotide sequence ID" value="NZ_PDWN01000008.1"/>
</dbReference>
<feature type="compositionally biased region" description="Low complexity" evidence="1">
    <location>
        <begin position="34"/>
        <end position="51"/>
    </location>
</feature>
<name>A0ABQ6Z6L4_9GAMM</name>
<comment type="caution">
    <text evidence="3">The sequence shown here is derived from an EMBL/GenBank/DDBJ whole genome shotgun (WGS) entry which is preliminary data.</text>
</comment>
<dbReference type="PANTHER" id="PTHR39600">
    <property type="entry name" value="PEPTIDASE INHIBITOR I78 FAMILY PROTEIN"/>
    <property type="match status" value="1"/>
</dbReference>
<feature type="compositionally biased region" description="Pro residues" evidence="1">
    <location>
        <begin position="52"/>
        <end position="64"/>
    </location>
</feature>
<protein>
    <submittedName>
        <fullName evidence="3">Elastase inhibitor AFLEI Flags</fullName>
    </submittedName>
</protein>
<feature type="chain" id="PRO_5046142344" evidence="2">
    <location>
        <begin position="24"/>
        <end position="130"/>
    </location>
</feature>
<dbReference type="Pfam" id="PF11720">
    <property type="entry name" value="Inhibitor_I78"/>
    <property type="match status" value="1"/>
</dbReference>
<dbReference type="Gene3D" id="3.30.10.10">
    <property type="entry name" value="Trypsin Inhibitor V, subunit A"/>
    <property type="match status" value="1"/>
</dbReference>
<sequence length="130" mass="13264">MTTRTTRLLLPLALLAALGACSAGSPSEDDGAEQEQALTAAQQAAESAATPPAGPVDAAPPPPMECDATQLQGLVGQVLEESATEQARTDAGAKSVRVLKPGDMVTMEFDSERLSIEVDAAGKITSLRCG</sequence>
<accession>A0ABQ6Z6L4</accession>
<gene>
    <name evidence="3" type="ORF">CSC65_09220</name>
</gene>
<evidence type="ECO:0000313" key="4">
    <source>
        <dbReference type="Proteomes" id="UP000788419"/>
    </source>
</evidence>
<dbReference type="PANTHER" id="PTHR39600:SF1">
    <property type="entry name" value="PEPTIDASE INHIBITOR I78 FAMILY PROTEIN"/>
    <property type="match status" value="1"/>
</dbReference>
<dbReference type="InterPro" id="IPR021719">
    <property type="entry name" value="Prot_inh_I78"/>
</dbReference>
<organism evidence="3 4">
    <name type="scientific">Pseudoxanthomonas daejeonensis</name>
    <dbReference type="NCBI Taxonomy" id="266062"/>
    <lineage>
        <taxon>Bacteria</taxon>
        <taxon>Pseudomonadati</taxon>
        <taxon>Pseudomonadota</taxon>
        <taxon>Gammaproteobacteria</taxon>
        <taxon>Lysobacterales</taxon>
        <taxon>Lysobacteraceae</taxon>
        <taxon>Pseudoxanthomonas</taxon>
    </lineage>
</organism>
<reference evidence="3 4" key="1">
    <citation type="submission" date="2017-10" db="EMBL/GenBank/DDBJ databases">
        <title>Whole genome sequencing of members of genus Pseudoxanthomonas.</title>
        <authorList>
            <person name="Kumar S."/>
            <person name="Bansal K."/>
            <person name="Kaur A."/>
            <person name="Patil P."/>
            <person name="Sharma S."/>
            <person name="Patil P.B."/>
        </authorList>
    </citation>
    <scope>NUCLEOTIDE SEQUENCE [LARGE SCALE GENOMIC DNA]</scope>
    <source>
        <strain evidence="3 4">DSM 17801</strain>
    </source>
</reference>
<evidence type="ECO:0000256" key="1">
    <source>
        <dbReference type="SAM" id="MobiDB-lite"/>
    </source>
</evidence>
<dbReference type="PROSITE" id="PS51257">
    <property type="entry name" value="PROKAR_LIPOPROTEIN"/>
    <property type="match status" value="1"/>
</dbReference>
<keyword evidence="4" id="KW-1185">Reference proteome</keyword>
<proteinExistence type="predicted"/>
<keyword evidence="2" id="KW-0732">Signal</keyword>
<dbReference type="Proteomes" id="UP000788419">
    <property type="component" value="Unassembled WGS sequence"/>
</dbReference>
<feature type="region of interest" description="Disordered" evidence="1">
    <location>
        <begin position="21"/>
        <end position="68"/>
    </location>
</feature>